<name>A0A9J6BUB2_POLVA</name>
<dbReference type="SUPFAM" id="SSF57997">
    <property type="entry name" value="Tropomyosin"/>
    <property type="match status" value="1"/>
</dbReference>
<gene>
    <name evidence="5" type="ORF">PVAND_003521</name>
</gene>
<protein>
    <recommendedName>
        <fullName evidence="4">Rootletin-like coiled-coil domain-containing protein</fullName>
    </recommendedName>
</protein>
<sequence>MERRRQNWGTLVYNLRTATRSRSSPNLASSRAVYFDDDDDDYGFITSKPSPIPPPPIPQIPLEFQKEYQKRLKEQQNKIYWENIKQRLTDYYSHHQQSQRYERMSEFRGSPEDFINKSMETNSGLNSNSTNKLLKNKQKSALQSVPLQSSSGLDDFWTSGSSQRQRRDSESTSELLDQVCEVQDCCERFEDFNNESDLRASEKVTPLCVKCLVRYYNTRPSTGMSRLPNKEPLSLTSRIGDGASVADKKKPFSRPFSKSRLDTSGASVRMSSPVPNESSALLRQNQELRQRLQDESSNYRRRLDTYKQAQSNQSALVSRLQAKVLQYKQRCAELENQMNETTAICPQSDVLSKTLPATSTPLPSSVCSKANILSTSAGPMSLPPVCTMDSSTSMHKSGPIYCSDESDDSFEKKRVEEERKFCDQLIAQNAQLRHQLEESHRTNESLTNDLQKLTNDWESLRDEMLAKEDEWKMEEEAFNDYYNSEHNRLLKMWKEVVSVKRMFKEIASTTKMDLGKLRCEINGTAREVTNACSGVSTSIRNANKADEAQHKQHERELNDLKSQLSAMKIQYEGSRNEIIQRDQRLQQLLSDLKILEDRCMQAENQCSQNQRLNEEIERLNAALRDIAHAVVQDADSGDNTAESAQHLHLSQSVGVAPSRSPKRGTLRSSQAFAESTISAVQAALHKYQLAIHDLQVKLQSNNEALQATKKTLESTENNRENLDMRLNDLTEKLDNTNYQLSEVMKERDSLQKTLDDMRSDKHCVERGKAELNSIVESLGLDYEKLQHMNAKLQKAVDSLEEEKKSLLIDLKRISKDKEIIEMNLRAEEERSSRMREETITLREELNKLYLSRDLLEQQRIETDGLLTMIEKQRMDLEMEVEKLNNEKTELNNNLEKKCSSGESLEHEIKDLRENILQLEEEKGKLLNLSTEQNNDIASLKKELLNAEQIRLDLESEKLSLSEKLKMVEIEKEKVEQEYGALTRERGDLSNQLTCLTRKKEAMNEEVLRTRQRLEQANEMNNRLNRNLEELVKENDERQVVIDAQEKELQRIQEQLAALRTEKESLEAVLFDTNTTLEATEIKKEQLERELQELLVNQETLRNQVTRMNKDLENCQRRAQDMKVQMTNAAATQEADFLQKIAHLRAINDENVKKLNEEKEQIRIALEKRMSQALNALEGSKDAEIQILKEQFENLQMHLDATIQQHEEVLIRAENDKQQALMLAHRDKQAVIEKLESTTRDLKAEIENGERLKRELASKTEKDRNIIAGLREEITKMKSKMEENRIRAEEEANRYDLQIASIKEERENGLREIEELKVQLRLTEDKADSLNNQLADTMRKLRESETGGELLRKELTDTRRNLADSNIEKDKYVTSNKELREHIKRVEGQRREQTRAMEDALQKITTLEETRNTLENDKVRLSTILKETENNVTKLSQELGTSQSNIQKLQANASQKDNLEKELQARLNNEMEEKERILQELHQLKKQVCDLDANLHATRQELCRARSKCNQDDSRFHCREQELVNRIEEGRGREKRLEDQKHNLEVCLADATQQIQELKARLGGAEGKVRALDDQLMHAEACKKETEIKLSSIGHTLRRIAGVQLDGTVTLPYRLMSPSRRYSPHRPCPNDSHDSRSLSCDNMIIDVDPELVRKGVRTLMHQVAQIERERDDFKAQLCSAKKQIHESGEINCRNENKICKMQQSLRALQEEKANLESKLTQKTNALASVEEALKSKTDELNLLREKNAALELSLSSTNEEKAQCEERLEKCRQSVARLESEKRHLQDELARAEGRASKLDLQRVALEGDIQRLQMALQEKECALKNVQERWEQANKSSAQLEDRCVALKTTIDQLKDRLQAAAITETELKAEINSLNKERADQGQHLIIGQDKIKHIQKSLTNSENERRVLAERLEQAQNTINELRRTQQSNQDNLQRMQEQLAEMEVKNSSLESQLRIEKWNKENPESFGNTGADASGDFKDREKSEMRRKIDTLNEKVRILEQEKRYGGSNTGATSSKFSGHVQFDRSEKYDGEYDSNRLESERFPCGLDHVQIENECRELRMKVRRLETQLAEKEAELARAKAKFAEIGPKCASNDAERYRQAQMQAERLLDARENSHRQQIMRLENQISMMCEQLAQEAKRRQLLLLRSSRAGREAEQLRQTVADSLRNVAQEPIDPILLENETRRLDTAASMSLPPCYDTSPTYR</sequence>
<reference evidence="5" key="1">
    <citation type="submission" date="2021-03" db="EMBL/GenBank/DDBJ databases">
        <title>Chromosome level genome of the anhydrobiotic midge Polypedilum vanderplanki.</title>
        <authorList>
            <person name="Yoshida Y."/>
            <person name="Kikawada T."/>
            <person name="Gusev O."/>
        </authorList>
    </citation>
    <scope>NUCLEOTIDE SEQUENCE</scope>
    <source>
        <strain evidence="5">NIAS01</strain>
        <tissue evidence="5">Whole body or cell culture</tissue>
    </source>
</reference>
<dbReference type="InterPro" id="IPR055167">
    <property type="entry name" value="Rootletin-like_CC"/>
</dbReference>
<feature type="coiled-coil region" evidence="2">
    <location>
        <begin position="543"/>
        <end position="629"/>
    </location>
</feature>
<feature type="coiled-coil region" evidence="2">
    <location>
        <begin position="422"/>
        <end position="470"/>
    </location>
</feature>
<dbReference type="OrthoDB" id="3549872at2759"/>
<dbReference type="PANTHER" id="PTHR23159">
    <property type="entry name" value="CENTROSOMAL PROTEIN 2"/>
    <property type="match status" value="1"/>
</dbReference>
<feature type="compositionally biased region" description="Polar residues" evidence="3">
    <location>
        <begin position="637"/>
        <end position="653"/>
    </location>
</feature>
<keyword evidence="1 2" id="KW-0175">Coiled coil</keyword>
<feature type="compositionally biased region" description="Basic and acidic residues" evidence="3">
    <location>
        <begin position="1978"/>
        <end position="1988"/>
    </location>
</feature>
<keyword evidence="6" id="KW-1185">Reference proteome</keyword>
<feature type="region of interest" description="Disordered" evidence="3">
    <location>
        <begin position="137"/>
        <end position="173"/>
    </location>
</feature>
<evidence type="ECO:0000256" key="1">
    <source>
        <dbReference type="ARBA" id="ARBA00023054"/>
    </source>
</evidence>
<feature type="region of interest" description="Disordered" evidence="3">
    <location>
        <begin position="240"/>
        <end position="280"/>
    </location>
</feature>
<feature type="compositionally biased region" description="Polar residues" evidence="3">
    <location>
        <begin position="262"/>
        <end position="279"/>
    </location>
</feature>
<dbReference type="Gene3D" id="1.20.5.340">
    <property type="match status" value="1"/>
</dbReference>
<evidence type="ECO:0000313" key="6">
    <source>
        <dbReference type="Proteomes" id="UP001107558"/>
    </source>
</evidence>
<feature type="domain" description="Rootletin-like coiled-coil" evidence="4">
    <location>
        <begin position="300"/>
        <end position="523"/>
    </location>
</feature>
<organism evidence="5 6">
    <name type="scientific">Polypedilum vanderplanki</name>
    <name type="common">Sleeping chironomid midge</name>
    <dbReference type="NCBI Taxonomy" id="319348"/>
    <lineage>
        <taxon>Eukaryota</taxon>
        <taxon>Metazoa</taxon>
        <taxon>Ecdysozoa</taxon>
        <taxon>Arthropoda</taxon>
        <taxon>Hexapoda</taxon>
        <taxon>Insecta</taxon>
        <taxon>Pterygota</taxon>
        <taxon>Neoptera</taxon>
        <taxon>Endopterygota</taxon>
        <taxon>Diptera</taxon>
        <taxon>Nematocera</taxon>
        <taxon>Chironomoidea</taxon>
        <taxon>Chironomidae</taxon>
        <taxon>Chironominae</taxon>
        <taxon>Polypedilum</taxon>
        <taxon>Polypedilum</taxon>
    </lineage>
</organism>
<feature type="coiled-coil region" evidence="2">
    <location>
        <begin position="866"/>
        <end position="1339"/>
    </location>
</feature>
<dbReference type="Pfam" id="PF15035">
    <property type="entry name" value="Rootletin"/>
    <property type="match status" value="1"/>
</dbReference>
<feature type="compositionally biased region" description="Low complexity" evidence="3">
    <location>
        <begin position="122"/>
        <end position="131"/>
    </location>
</feature>
<evidence type="ECO:0000256" key="2">
    <source>
        <dbReference type="SAM" id="Coils"/>
    </source>
</evidence>
<feature type="coiled-coil region" evidence="2">
    <location>
        <begin position="2052"/>
        <end position="2144"/>
    </location>
</feature>
<feature type="region of interest" description="Disordered" evidence="3">
    <location>
        <begin position="635"/>
        <end position="667"/>
    </location>
</feature>
<feature type="coiled-coil region" evidence="2">
    <location>
        <begin position="1375"/>
        <end position="1486"/>
    </location>
</feature>
<evidence type="ECO:0000256" key="3">
    <source>
        <dbReference type="SAM" id="MobiDB-lite"/>
    </source>
</evidence>
<proteinExistence type="predicted"/>
<comment type="caution">
    <text evidence="5">The sequence shown here is derived from an EMBL/GenBank/DDBJ whole genome shotgun (WGS) entry which is preliminary data.</text>
</comment>
<dbReference type="EMBL" id="JADBJN010000003">
    <property type="protein sequence ID" value="KAG5673476.1"/>
    <property type="molecule type" value="Genomic_DNA"/>
</dbReference>
<accession>A0A9J6BUB2</accession>
<feature type="compositionally biased region" description="Polar residues" evidence="3">
    <location>
        <begin position="141"/>
        <end position="163"/>
    </location>
</feature>
<feature type="coiled-coil region" evidence="2">
    <location>
        <begin position="1704"/>
        <end position="1955"/>
    </location>
</feature>
<feature type="coiled-coil region" evidence="2">
    <location>
        <begin position="1533"/>
        <end position="1574"/>
    </location>
</feature>
<dbReference type="PANTHER" id="PTHR23159:SF31">
    <property type="entry name" value="CENTROSOME-ASSOCIATED PROTEIN CEP250 ISOFORM X1"/>
    <property type="match status" value="1"/>
</dbReference>
<feature type="region of interest" description="Disordered" evidence="3">
    <location>
        <begin position="1964"/>
        <end position="1988"/>
    </location>
</feature>
<evidence type="ECO:0000313" key="5">
    <source>
        <dbReference type="EMBL" id="KAG5673476.1"/>
    </source>
</evidence>
<dbReference type="Proteomes" id="UP001107558">
    <property type="component" value="Chromosome 3"/>
</dbReference>
<feature type="region of interest" description="Disordered" evidence="3">
    <location>
        <begin position="112"/>
        <end position="131"/>
    </location>
</feature>
<evidence type="ECO:0000259" key="4">
    <source>
        <dbReference type="Pfam" id="PF15035"/>
    </source>
</evidence>
<dbReference type="Gene3D" id="1.10.287.1490">
    <property type="match status" value="1"/>
</dbReference>
<feature type="coiled-coil region" evidence="2">
    <location>
        <begin position="695"/>
        <end position="837"/>
    </location>
</feature>